<feature type="domain" description="Laminin G" evidence="2">
    <location>
        <begin position="1"/>
        <end position="70"/>
    </location>
</feature>
<dbReference type="PANTHER" id="PTHR15036">
    <property type="entry name" value="PIKACHURIN-LIKE PROTEIN"/>
    <property type="match status" value="1"/>
</dbReference>
<dbReference type="CDD" id="cd00110">
    <property type="entry name" value="LamG"/>
    <property type="match status" value="1"/>
</dbReference>
<gene>
    <name evidence="3" type="ORF">QR98_0012980</name>
</gene>
<dbReference type="AlphaFoldDB" id="A0A131ZVW3"/>
<evidence type="ECO:0000313" key="3">
    <source>
        <dbReference type="EMBL" id="KPM02874.1"/>
    </source>
</evidence>
<comment type="caution">
    <text evidence="1">Lacks conserved residue(s) required for the propagation of feature annotation.</text>
</comment>
<dbReference type="OrthoDB" id="88467at2759"/>
<dbReference type="Proteomes" id="UP000616769">
    <property type="component" value="Unassembled WGS sequence"/>
</dbReference>
<dbReference type="SUPFAM" id="SSF49899">
    <property type="entry name" value="Concanavalin A-like lectins/glucanases"/>
    <property type="match status" value="2"/>
</dbReference>
<dbReference type="PROSITE" id="PS50025">
    <property type="entry name" value="LAM_G_DOMAIN"/>
    <property type="match status" value="2"/>
</dbReference>
<evidence type="ECO:0000313" key="4">
    <source>
        <dbReference type="Proteomes" id="UP000616769"/>
    </source>
</evidence>
<sequence length="219" mass="24803">MKKGNLNELNLNQPLYLGGLPESEPNQFFNGAIQRITINGIILKNLIDKAQDLVDVQPYQGPPCGLNNPCQNNGKCSPWHYKSDSKIVPLKTDDLNEIVIDLLTANYQQNFIELKLRTRRKNGLVFWLGNDPHKNEFQMDYISLIVIDGFLEFSFNLGKQSNHLSIRGPIRISDGEIHRVLLMRNKRIGIIEIDERHMSSGVSEEGATELNTNGKLHLG</sequence>
<accession>A0A131ZVW3</accession>
<evidence type="ECO:0000259" key="2">
    <source>
        <dbReference type="PROSITE" id="PS50025"/>
    </source>
</evidence>
<organism evidence="3 4">
    <name type="scientific">Sarcoptes scabiei</name>
    <name type="common">Itch mite</name>
    <name type="synonym">Acarus scabiei</name>
    <dbReference type="NCBI Taxonomy" id="52283"/>
    <lineage>
        <taxon>Eukaryota</taxon>
        <taxon>Metazoa</taxon>
        <taxon>Ecdysozoa</taxon>
        <taxon>Arthropoda</taxon>
        <taxon>Chelicerata</taxon>
        <taxon>Arachnida</taxon>
        <taxon>Acari</taxon>
        <taxon>Acariformes</taxon>
        <taxon>Sarcoptiformes</taxon>
        <taxon>Astigmata</taxon>
        <taxon>Psoroptidia</taxon>
        <taxon>Sarcoptoidea</taxon>
        <taxon>Sarcoptidae</taxon>
        <taxon>Sarcoptinae</taxon>
        <taxon>Sarcoptes</taxon>
    </lineage>
</organism>
<dbReference type="InterPro" id="IPR050372">
    <property type="entry name" value="Neurexin-related_CASP"/>
</dbReference>
<dbReference type="EMBL" id="JXLN01003191">
    <property type="protein sequence ID" value="KPM02874.1"/>
    <property type="molecule type" value="Genomic_DNA"/>
</dbReference>
<evidence type="ECO:0000256" key="1">
    <source>
        <dbReference type="PROSITE-ProRule" id="PRU00122"/>
    </source>
</evidence>
<dbReference type="SMART" id="SM00282">
    <property type="entry name" value="LamG"/>
    <property type="match status" value="1"/>
</dbReference>
<dbReference type="Gene3D" id="2.60.120.200">
    <property type="match status" value="2"/>
</dbReference>
<dbReference type="InterPro" id="IPR001791">
    <property type="entry name" value="Laminin_G"/>
</dbReference>
<comment type="caution">
    <text evidence="3">The sequence shown here is derived from an EMBL/GenBank/DDBJ whole genome shotgun (WGS) entry which is preliminary data.</text>
</comment>
<dbReference type="PANTHER" id="PTHR15036:SF83">
    <property type="entry name" value="AGRIN"/>
    <property type="match status" value="1"/>
</dbReference>
<dbReference type="InterPro" id="IPR013320">
    <property type="entry name" value="ConA-like_dom_sf"/>
</dbReference>
<reference evidence="3 4" key="1">
    <citation type="journal article" date="2015" name="Parasit. Vectors">
        <title>Draft genome of the scabies mite.</title>
        <authorList>
            <person name="Rider S.D.Jr."/>
            <person name="Morgan M.S."/>
            <person name="Arlian L.G."/>
        </authorList>
    </citation>
    <scope>NUCLEOTIDE SEQUENCE [LARGE SCALE GENOMIC DNA]</scope>
    <source>
        <strain evidence="3">Arlian Lab</strain>
    </source>
</reference>
<protein>
    <submittedName>
        <fullName evidence="3">Agrin-like protein 1</fullName>
    </submittedName>
</protein>
<dbReference type="VEuPathDB" id="VectorBase:SSCA007250"/>
<dbReference type="Pfam" id="PF00054">
    <property type="entry name" value="Laminin_G_1"/>
    <property type="match status" value="1"/>
</dbReference>
<proteinExistence type="predicted"/>
<feature type="domain" description="Laminin G" evidence="2">
    <location>
        <begin position="87"/>
        <end position="219"/>
    </location>
</feature>
<name>A0A131ZVW3_SARSC</name>